<gene>
    <name evidence="2" type="ORF">EC9_07410</name>
</gene>
<keyword evidence="3" id="KW-1185">Reference proteome</keyword>
<evidence type="ECO:0000256" key="1">
    <source>
        <dbReference type="SAM" id="Phobius"/>
    </source>
</evidence>
<reference evidence="2 3" key="1">
    <citation type="submission" date="2019-02" db="EMBL/GenBank/DDBJ databases">
        <title>Deep-cultivation of Planctomycetes and their phenomic and genomic characterization uncovers novel biology.</title>
        <authorList>
            <person name="Wiegand S."/>
            <person name="Jogler M."/>
            <person name="Boedeker C."/>
            <person name="Pinto D."/>
            <person name="Vollmers J."/>
            <person name="Rivas-Marin E."/>
            <person name="Kohn T."/>
            <person name="Peeters S.H."/>
            <person name="Heuer A."/>
            <person name="Rast P."/>
            <person name="Oberbeckmann S."/>
            <person name="Bunk B."/>
            <person name="Jeske O."/>
            <person name="Meyerdierks A."/>
            <person name="Storesund J.E."/>
            <person name="Kallscheuer N."/>
            <person name="Luecker S."/>
            <person name="Lage O.M."/>
            <person name="Pohl T."/>
            <person name="Merkel B.J."/>
            <person name="Hornburger P."/>
            <person name="Mueller R.-W."/>
            <person name="Bruemmer F."/>
            <person name="Labrenz M."/>
            <person name="Spormann A.M."/>
            <person name="Op den Camp H."/>
            <person name="Overmann J."/>
            <person name="Amann R."/>
            <person name="Jetten M.S.M."/>
            <person name="Mascher T."/>
            <person name="Medema M.H."/>
            <person name="Devos D.P."/>
            <person name="Kaster A.-K."/>
            <person name="Ovreas L."/>
            <person name="Rohde M."/>
            <person name="Galperin M.Y."/>
            <person name="Jogler C."/>
        </authorList>
    </citation>
    <scope>NUCLEOTIDE SEQUENCE [LARGE SCALE GENOMIC DNA]</scope>
    <source>
        <strain evidence="2 3">EC9</strain>
    </source>
</reference>
<keyword evidence="1" id="KW-0812">Transmembrane</keyword>
<organism evidence="2 3">
    <name type="scientific">Rosistilla ulvae</name>
    <dbReference type="NCBI Taxonomy" id="1930277"/>
    <lineage>
        <taxon>Bacteria</taxon>
        <taxon>Pseudomonadati</taxon>
        <taxon>Planctomycetota</taxon>
        <taxon>Planctomycetia</taxon>
        <taxon>Pirellulales</taxon>
        <taxon>Pirellulaceae</taxon>
        <taxon>Rosistilla</taxon>
    </lineage>
</organism>
<proteinExistence type="predicted"/>
<evidence type="ECO:0000313" key="3">
    <source>
        <dbReference type="Proteomes" id="UP000319557"/>
    </source>
</evidence>
<protein>
    <submittedName>
        <fullName evidence="2">Uncharacterized protein</fullName>
    </submittedName>
</protein>
<sequence>MFGIVVLEIIIIAAVGFAGIAIPFCIVCTAVRLGNRDSRKRD</sequence>
<dbReference type="KEGG" id="ruv:EC9_07410"/>
<keyword evidence="1" id="KW-1133">Transmembrane helix</keyword>
<name>A0A517LVB9_9BACT</name>
<keyword evidence="1" id="KW-0472">Membrane</keyword>
<feature type="transmembrane region" description="Helical" evidence="1">
    <location>
        <begin position="6"/>
        <end position="31"/>
    </location>
</feature>
<accession>A0A517LVB9</accession>
<dbReference type="Proteomes" id="UP000319557">
    <property type="component" value="Chromosome"/>
</dbReference>
<dbReference type="EMBL" id="CP036261">
    <property type="protein sequence ID" value="QDS86574.1"/>
    <property type="molecule type" value="Genomic_DNA"/>
</dbReference>
<evidence type="ECO:0000313" key="2">
    <source>
        <dbReference type="EMBL" id="QDS86574.1"/>
    </source>
</evidence>
<dbReference type="AlphaFoldDB" id="A0A517LVB9"/>